<keyword evidence="2" id="KW-1185">Reference proteome</keyword>
<dbReference type="EMBL" id="JBEZFP010000034">
    <property type="protein sequence ID" value="MEU8134949.1"/>
    <property type="molecule type" value="Genomic_DNA"/>
</dbReference>
<organism evidence="1 2">
    <name type="scientific">Streptodolium elevatio</name>
    <dbReference type="NCBI Taxonomy" id="3157996"/>
    <lineage>
        <taxon>Bacteria</taxon>
        <taxon>Bacillati</taxon>
        <taxon>Actinomycetota</taxon>
        <taxon>Actinomycetes</taxon>
        <taxon>Kitasatosporales</taxon>
        <taxon>Streptomycetaceae</taxon>
        <taxon>Streptodolium</taxon>
    </lineage>
</organism>
<sequence>MCVGVVSSAFAGLRSGAFYSTTIGYDSSACYGGVLKPTGWLSVEQVVLAYNMATRQWFECSRLGPRRNEAPAETVRLQNRLHGTRLCGTNRWYATFTAAYGWDGAAWRGAWLGSGNEWVAA</sequence>
<dbReference type="RefSeq" id="WP_358354060.1">
    <property type="nucleotide sequence ID" value="NZ_JBEZFP010000034.1"/>
</dbReference>
<gene>
    <name evidence="1" type="ORF">AB0C36_15695</name>
</gene>
<reference evidence="1 2" key="1">
    <citation type="submission" date="2024-06" db="EMBL/GenBank/DDBJ databases">
        <title>The Natural Products Discovery Center: Release of the First 8490 Sequenced Strains for Exploring Actinobacteria Biosynthetic Diversity.</title>
        <authorList>
            <person name="Kalkreuter E."/>
            <person name="Kautsar S.A."/>
            <person name="Yang D."/>
            <person name="Bader C.D."/>
            <person name="Teijaro C.N."/>
            <person name="Fluegel L."/>
            <person name="Davis C.M."/>
            <person name="Simpson J.R."/>
            <person name="Lauterbach L."/>
            <person name="Steele A.D."/>
            <person name="Gui C."/>
            <person name="Meng S."/>
            <person name="Li G."/>
            <person name="Viehrig K."/>
            <person name="Ye F."/>
            <person name="Su P."/>
            <person name="Kiefer A.F."/>
            <person name="Nichols A."/>
            <person name="Cepeda A.J."/>
            <person name="Yan W."/>
            <person name="Fan B."/>
            <person name="Jiang Y."/>
            <person name="Adhikari A."/>
            <person name="Zheng C.-J."/>
            <person name="Schuster L."/>
            <person name="Cowan T.M."/>
            <person name="Smanski M.J."/>
            <person name="Chevrette M.G."/>
            <person name="De Carvalho L.P.S."/>
            <person name="Shen B."/>
        </authorList>
    </citation>
    <scope>NUCLEOTIDE SEQUENCE [LARGE SCALE GENOMIC DNA]</scope>
    <source>
        <strain evidence="1 2">NPDC048946</strain>
    </source>
</reference>
<proteinExistence type="predicted"/>
<protein>
    <submittedName>
        <fullName evidence="1">Uncharacterized protein</fullName>
    </submittedName>
</protein>
<name>A0ABV3DIC1_9ACTN</name>
<dbReference type="Proteomes" id="UP001551482">
    <property type="component" value="Unassembled WGS sequence"/>
</dbReference>
<evidence type="ECO:0000313" key="2">
    <source>
        <dbReference type="Proteomes" id="UP001551482"/>
    </source>
</evidence>
<evidence type="ECO:0000313" key="1">
    <source>
        <dbReference type="EMBL" id="MEU8134949.1"/>
    </source>
</evidence>
<accession>A0ABV3DIC1</accession>
<comment type="caution">
    <text evidence="1">The sequence shown here is derived from an EMBL/GenBank/DDBJ whole genome shotgun (WGS) entry which is preliminary data.</text>
</comment>